<dbReference type="GO" id="GO:0005829">
    <property type="term" value="C:cytosol"/>
    <property type="evidence" value="ECO:0007669"/>
    <property type="project" value="TreeGrafter"/>
</dbReference>
<comment type="function">
    <text evidence="9">Catalyzes the ATP-dependent phosphorylation of fructose-l-phosphate to fructose-l,6-bisphosphate.</text>
</comment>
<dbReference type="EC" id="2.7.1.144" evidence="8"/>
<dbReference type="PANTHER" id="PTHR46566:SF1">
    <property type="entry name" value="1-PHOSPHOFRUCTOKINASE"/>
    <property type="match status" value="1"/>
</dbReference>
<dbReference type="SUPFAM" id="SSF53613">
    <property type="entry name" value="Ribokinase-like"/>
    <property type="match status" value="1"/>
</dbReference>
<comment type="similarity">
    <text evidence="1">Belongs to the carbohydrate kinase pfkB family.</text>
</comment>
<evidence type="ECO:0000256" key="9">
    <source>
        <dbReference type="RuleBase" id="RU369061"/>
    </source>
</evidence>
<reference evidence="11" key="1">
    <citation type="submission" date="2023-01" db="EMBL/GenBank/DDBJ databases">
        <title>Oxazolidinone resistance genes in florfenicol resistant enterococci from beef cattle and veal calves at slaughter.</title>
        <authorList>
            <person name="Biggel M."/>
        </authorList>
    </citation>
    <scope>NUCLEOTIDE SEQUENCE</scope>
    <source>
        <strain evidence="11">K204-1</strain>
    </source>
</reference>
<dbReference type="NCBIfam" id="TIGR03828">
    <property type="entry name" value="pfkB"/>
    <property type="match status" value="1"/>
</dbReference>
<dbReference type="RefSeq" id="WP_272163576.1">
    <property type="nucleotide sequence ID" value="NZ_CP116507.1"/>
</dbReference>
<evidence type="ECO:0000313" key="12">
    <source>
        <dbReference type="Proteomes" id="UP001179600"/>
    </source>
</evidence>
<dbReference type="InterPro" id="IPR002173">
    <property type="entry name" value="Carboh/pur_kinase_PfkB_CS"/>
</dbReference>
<dbReference type="Proteomes" id="UP001179600">
    <property type="component" value="Chromosome"/>
</dbReference>
<dbReference type="GO" id="GO:0008662">
    <property type="term" value="F:1-phosphofructokinase activity"/>
    <property type="evidence" value="ECO:0007669"/>
    <property type="project" value="UniProtKB-UniRule"/>
</dbReference>
<dbReference type="EMBL" id="CP116507">
    <property type="protein sequence ID" value="WCG23242.1"/>
    <property type="molecule type" value="Genomic_DNA"/>
</dbReference>
<dbReference type="AlphaFoldDB" id="A0AAF0BHS0"/>
<dbReference type="InterPro" id="IPR017583">
    <property type="entry name" value="Tagatose/fructose_Pkinase"/>
</dbReference>
<sequence>MIYTLTLNPSIDFNFFLDEFHEGSLNRYDDSYYFPGGKGINVSRVLHQLNVPATALGFLGDFTGAFIETALTDEGISHQFTPIDATTRINLKMKSHVETEINGKGPLISTKEQKALLEQLSDLTEDDTVVLSGSLPNSLPADFYNTIIQQITKQGARFLLDVTDEPLQEALPYQPFLIKPNHHELADLYQTTFTSVAEMIPYGQDLQAKGAQHVIISLGGDGSLFFTENKVYQALPIKGELINSVGAGDSMVAGFLAGVTLGYSPLESFKLAVASGTATAFAADLATKTEIEAMLKQVKINSLTRKEESDEN</sequence>
<name>A0AAF0BHS0_9ENTE</name>
<comment type="similarity">
    <text evidence="8">Belongs to the carbohydrate kinase PfkB family. LacC subfamily.</text>
</comment>
<gene>
    <name evidence="11" type="primary">pfkB</name>
    <name evidence="11" type="ORF">PML95_03090</name>
</gene>
<comment type="pathway">
    <text evidence="8">Carbohydrate metabolism; D-tagatose 6-phosphate degradation; D-glyceraldehyde 3-phosphate and glycerone phosphate from D-tagatose 6-phosphate: step 1/2.</text>
</comment>
<dbReference type="GO" id="GO:0016052">
    <property type="term" value="P:carbohydrate catabolic process"/>
    <property type="evidence" value="ECO:0007669"/>
    <property type="project" value="UniProtKB-ARBA"/>
</dbReference>
<organism evidence="11 12">
    <name type="scientific">Vagococcus lutrae</name>
    <dbReference type="NCBI Taxonomy" id="81947"/>
    <lineage>
        <taxon>Bacteria</taxon>
        <taxon>Bacillati</taxon>
        <taxon>Bacillota</taxon>
        <taxon>Bacilli</taxon>
        <taxon>Lactobacillales</taxon>
        <taxon>Enterococcaceae</taxon>
        <taxon>Vagococcus</taxon>
    </lineage>
</organism>
<keyword evidence="3 8" id="KW-0423">Lactose metabolism</keyword>
<evidence type="ECO:0000256" key="8">
    <source>
        <dbReference type="PIRNR" id="PIRNR000535"/>
    </source>
</evidence>
<dbReference type="GO" id="GO:0005524">
    <property type="term" value="F:ATP binding"/>
    <property type="evidence" value="ECO:0007669"/>
    <property type="project" value="UniProtKB-UniRule"/>
</dbReference>
<dbReference type="NCBIfam" id="TIGR03168">
    <property type="entry name" value="1-PFK"/>
    <property type="match status" value="1"/>
</dbReference>
<dbReference type="PANTHER" id="PTHR46566">
    <property type="entry name" value="1-PHOSPHOFRUCTOKINASE-RELATED"/>
    <property type="match status" value="1"/>
</dbReference>
<comment type="catalytic activity">
    <reaction evidence="8">
        <text>D-tagatofuranose 6-phosphate + ATP = D-tagatofuranose 1,6-bisphosphate + ADP + H(+)</text>
        <dbReference type="Rhea" id="RHEA:12420"/>
        <dbReference type="ChEBI" id="CHEBI:15378"/>
        <dbReference type="ChEBI" id="CHEBI:30616"/>
        <dbReference type="ChEBI" id="CHEBI:58694"/>
        <dbReference type="ChEBI" id="CHEBI:58695"/>
        <dbReference type="ChEBI" id="CHEBI:456216"/>
        <dbReference type="EC" id="2.7.1.144"/>
    </reaction>
</comment>
<evidence type="ECO:0000256" key="3">
    <source>
        <dbReference type="ARBA" id="ARBA00022736"/>
    </source>
</evidence>
<accession>A0AAF0BHS0</accession>
<evidence type="ECO:0000259" key="10">
    <source>
        <dbReference type="Pfam" id="PF00294"/>
    </source>
</evidence>
<dbReference type="Pfam" id="PF00294">
    <property type="entry name" value="PfkB"/>
    <property type="match status" value="1"/>
</dbReference>
<evidence type="ECO:0000256" key="2">
    <source>
        <dbReference type="ARBA" id="ARBA00022679"/>
    </source>
</evidence>
<evidence type="ECO:0000256" key="7">
    <source>
        <dbReference type="ARBA" id="ARBA00047745"/>
    </source>
</evidence>
<dbReference type="FunFam" id="3.40.1190.20:FF:000001">
    <property type="entry name" value="Phosphofructokinase"/>
    <property type="match status" value="1"/>
</dbReference>
<dbReference type="InterPro" id="IPR011611">
    <property type="entry name" value="PfkB_dom"/>
</dbReference>
<dbReference type="CDD" id="cd01164">
    <property type="entry name" value="FruK_PfkB_like"/>
    <property type="match status" value="1"/>
</dbReference>
<keyword evidence="2 8" id="KW-0808">Transferase</keyword>
<dbReference type="PROSITE" id="PS00584">
    <property type="entry name" value="PFKB_KINASES_2"/>
    <property type="match status" value="1"/>
</dbReference>
<keyword evidence="5 9" id="KW-0418">Kinase</keyword>
<feature type="domain" description="Carbohydrate kinase PfkB" evidence="10">
    <location>
        <begin position="11"/>
        <end position="281"/>
    </location>
</feature>
<dbReference type="GO" id="GO:0005988">
    <property type="term" value="P:lactose metabolic process"/>
    <property type="evidence" value="ECO:0007669"/>
    <property type="project" value="UniProtKB-KW"/>
</dbReference>
<evidence type="ECO:0000256" key="1">
    <source>
        <dbReference type="ARBA" id="ARBA00005380"/>
    </source>
</evidence>
<evidence type="ECO:0000256" key="4">
    <source>
        <dbReference type="ARBA" id="ARBA00022741"/>
    </source>
</evidence>
<dbReference type="Gene3D" id="3.40.1190.20">
    <property type="match status" value="1"/>
</dbReference>
<keyword evidence="4 8" id="KW-0547">Nucleotide-binding</keyword>
<dbReference type="GO" id="GO:0009024">
    <property type="term" value="F:tagatose-6-phosphate kinase activity"/>
    <property type="evidence" value="ECO:0007669"/>
    <property type="project" value="UniProtKB-EC"/>
</dbReference>
<evidence type="ECO:0000256" key="5">
    <source>
        <dbReference type="ARBA" id="ARBA00022777"/>
    </source>
</evidence>
<dbReference type="GO" id="GO:0044281">
    <property type="term" value="P:small molecule metabolic process"/>
    <property type="evidence" value="ECO:0007669"/>
    <property type="project" value="UniProtKB-ARBA"/>
</dbReference>
<evidence type="ECO:0000313" key="11">
    <source>
        <dbReference type="EMBL" id="WCG23242.1"/>
    </source>
</evidence>
<dbReference type="InterPro" id="IPR029056">
    <property type="entry name" value="Ribokinase-like"/>
</dbReference>
<proteinExistence type="inferred from homology"/>
<dbReference type="PIRSF" id="PIRSF000535">
    <property type="entry name" value="1PFK/6PFK/LacC"/>
    <property type="match status" value="1"/>
</dbReference>
<protein>
    <recommendedName>
        <fullName evidence="8">Tagatose-6-phosphate kinase</fullName>
        <ecNumber evidence="8">2.7.1.144</ecNumber>
    </recommendedName>
</protein>
<comment type="catalytic activity">
    <reaction evidence="7 9">
        <text>beta-D-fructose 1-phosphate + ATP = beta-D-fructose 1,6-bisphosphate + ADP + H(+)</text>
        <dbReference type="Rhea" id="RHEA:14213"/>
        <dbReference type="ChEBI" id="CHEBI:15378"/>
        <dbReference type="ChEBI" id="CHEBI:30616"/>
        <dbReference type="ChEBI" id="CHEBI:32966"/>
        <dbReference type="ChEBI" id="CHEBI:138881"/>
        <dbReference type="ChEBI" id="CHEBI:456216"/>
        <dbReference type="EC" id="2.7.1.56"/>
    </reaction>
</comment>
<dbReference type="InterPro" id="IPR022463">
    <property type="entry name" value="1-PFruKinase"/>
</dbReference>
<keyword evidence="6 8" id="KW-0067">ATP-binding</keyword>
<evidence type="ECO:0000256" key="6">
    <source>
        <dbReference type="ARBA" id="ARBA00022840"/>
    </source>
</evidence>